<evidence type="ECO:0000313" key="2">
    <source>
        <dbReference type="Proteomes" id="UP000198988"/>
    </source>
</evidence>
<name>A0A1H6M6M3_9GAMM</name>
<protein>
    <submittedName>
        <fullName evidence="1">Uncharacterized protein</fullName>
    </submittedName>
</protein>
<dbReference type="Proteomes" id="UP000198988">
    <property type="component" value="Unassembled WGS sequence"/>
</dbReference>
<evidence type="ECO:0000313" key="1">
    <source>
        <dbReference type="EMBL" id="SEH94522.1"/>
    </source>
</evidence>
<organism evidence="1 2">
    <name type="scientific">Bathymodiolus azoricus thioautotrophic gill symbiont</name>
    <dbReference type="NCBI Taxonomy" id="235205"/>
    <lineage>
        <taxon>Bacteria</taxon>
        <taxon>Pseudomonadati</taxon>
        <taxon>Pseudomonadota</taxon>
        <taxon>Gammaproteobacteria</taxon>
        <taxon>sulfur-oxidizing symbionts</taxon>
    </lineage>
</organism>
<dbReference type="EMBL" id="CDSC02000350">
    <property type="protein sequence ID" value="SEH94522.1"/>
    <property type="molecule type" value="Genomic_DNA"/>
</dbReference>
<sequence length="40" mass="4767">MHLFLKCFVLLNTRFICTQHEMEEMLTESSISIHFSASYK</sequence>
<gene>
    <name evidence="1" type="ORF">BAZSYMA_ACONTIG24004_1</name>
</gene>
<dbReference type="AlphaFoldDB" id="A0A1H6M6M3"/>
<proteinExistence type="predicted"/>
<reference evidence="2" key="1">
    <citation type="submission" date="2016-06" db="EMBL/GenBank/DDBJ databases">
        <authorList>
            <person name="Petersen J."/>
            <person name="Sayavedra L."/>
        </authorList>
    </citation>
    <scope>NUCLEOTIDE SEQUENCE [LARGE SCALE GENOMIC DNA]</scope>
    <source>
        <strain evidence="2">BazSymA</strain>
    </source>
</reference>
<accession>A0A1H6M6M3</accession>